<dbReference type="WBParaSite" id="scaffold17468_cov158.g18627">
    <property type="protein sequence ID" value="scaffold17468_cov158.g18627"/>
    <property type="gene ID" value="scaffold17468_cov158.g18627"/>
</dbReference>
<evidence type="ECO:0000313" key="2">
    <source>
        <dbReference type="WBParaSite" id="scaffold17468_cov158.g18627"/>
    </source>
</evidence>
<dbReference type="AlphaFoldDB" id="A0A915LVC6"/>
<reference evidence="2" key="1">
    <citation type="submission" date="2022-11" db="UniProtKB">
        <authorList>
            <consortium name="WormBaseParasite"/>
        </authorList>
    </citation>
    <scope>IDENTIFICATION</scope>
</reference>
<proteinExistence type="predicted"/>
<evidence type="ECO:0000313" key="1">
    <source>
        <dbReference type="Proteomes" id="UP000887561"/>
    </source>
</evidence>
<protein>
    <submittedName>
        <fullName evidence="2">PDZ domain-containing protein</fullName>
    </submittedName>
</protein>
<accession>A0A915LVC6</accession>
<name>A0A915LVC6_MELJA</name>
<organism evidence="1 2">
    <name type="scientific">Meloidogyne javanica</name>
    <name type="common">Root-knot nematode worm</name>
    <dbReference type="NCBI Taxonomy" id="6303"/>
    <lineage>
        <taxon>Eukaryota</taxon>
        <taxon>Metazoa</taxon>
        <taxon>Ecdysozoa</taxon>
        <taxon>Nematoda</taxon>
        <taxon>Chromadorea</taxon>
        <taxon>Rhabditida</taxon>
        <taxon>Tylenchina</taxon>
        <taxon>Tylenchomorpha</taxon>
        <taxon>Tylenchoidea</taxon>
        <taxon>Meloidogynidae</taxon>
        <taxon>Meloidogyninae</taxon>
        <taxon>Meloidogyne</taxon>
        <taxon>Meloidogyne incognita group</taxon>
    </lineage>
</organism>
<sequence>TFRSSPIEPLSRISPVSLCASNFNIGTSPPIVPSHQQPIISEAIRDLERKPGVKRMELIKMLNADGRSKGLGFSIAGGVGNQHIPGLVC</sequence>
<keyword evidence="1" id="KW-1185">Reference proteome</keyword>
<dbReference type="Proteomes" id="UP000887561">
    <property type="component" value="Unplaced"/>
</dbReference>